<protein>
    <recommendedName>
        <fullName evidence="2">malate synthase</fullName>
        <ecNumber evidence="2">2.3.3.9</ecNumber>
    </recommendedName>
</protein>
<keyword evidence="3" id="KW-0329">Glyoxylate bypass</keyword>
<accession>A0ABN2TFN3</accession>
<dbReference type="InterPro" id="IPR048355">
    <property type="entry name" value="MS_C"/>
</dbReference>
<gene>
    <name evidence="10" type="primary">aceB</name>
    <name evidence="10" type="ORF">GCM10009755_17030</name>
</gene>
<evidence type="ECO:0000259" key="7">
    <source>
        <dbReference type="Pfam" id="PF01274"/>
    </source>
</evidence>
<dbReference type="InterPro" id="IPR001465">
    <property type="entry name" value="Malate_synthase_TIM"/>
</dbReference>
<evidence type="ECO:0000256" key="6">
    <source>
        <dbReference type="ARBA" id="ARBA00047918"/>
    </source>
</evidence>
<dbReference type="Gene3D" id="3.20.20.360">
    <property type="entry name" value="Malate synthase, domain 3"/>
    <property type="match status" value="1"/>
</dbReference>
<evidence type="ECO:0000256" key="5">
    <source>
        <dbReference type="ARBA" id="ARBA00022679"/>
    </source>
</evidence>
<evidence type="ECO:0000256" key="4">
    <source>
        <dbReference type="ARBA" id="ARBA00022532"/>
    </source>
</evidence>
<dbReference type="Pfam" id="PF20656">
    <property type="entry name" value="MS_N"/>
    <property type="match status" value="1"/>
</dbReference>
<evidence type="ECO:0000256" key="2">
    <source>
        <dbReference type="ARBA" id="ARBA00012636"/>
    </source>
</evidence>
<dbReference type="PANTHER" id="PTHR42902:SF1">
    <property type="entry name" value="MALATE SYNTHASE 1-RELATED"/>
    <property type="match status" value="1"/>
</dbReference>
<dbReference type="InterPro" id="IPR044856">
    <property type="entry name" value="Malate_synth_C_sf"/>
</dbReference>
<feature type="domain" description="Malate synthase TIM barrel" evidence="7">
    <location>
        <begin position="163"/>
        <end position="415"/>
    </location>
</feature>
<dbReference type="InterPro" id="IPR046363">
    <property type="entry name" value="MS_N_TIM-barrel_dom"/>
</dbReference>
<evidence type="ECO:0000313" key="11">
    <source>
        <dbReference type="Proteomes" id="UP001500755"/>
    </source>
</evidence>
<dbReference type="InterPro" id="IPR006252">
    <property type="entry name" value="Malate_synthA"/>
</dbReference>
<keyword evidence="4" id="KW-0816">Tricarboxylic acid cycle</keyword>
<dbReference type="EMBL" id="BAAANO010000015">
    <property type="protein sequence ID" value="GAA2007319.1"/>
    <property type="molecule type" value="Genomic_DNA"/>
</dbReference>
<feature type="domain" description="Malate synthase N-terminal" evidence="8">
    <location>
        <begin position="4"/>
        <end position="59"/>
    </location>
</feature>
<feature type="domain" description="Malate synthase C-terminal" evidence="9">
    <location>
        <begin position="426"/>
        <end position="538"/>
    </location>
</feature>
<dbReference type="Pfam" id="PF20659">
    <property type="entry name" value="MS_C"/>
    <property type="match status" value="1"/>
</dbReference>
<dbReference type="InterPro" id="IPR048356">
    <property type="entry name" value="MS_N"/>
</dbReference>
<dbReference type="Pfam" id="PF01274">
    <property type="entry name" value="MS_TIM-barrel"/>
    <property type="match status" value="1"/>
</dbReference>
<evidence type="ECO:0000259" key="8">
    <source>
        <dbReference type="Pfam" id="PF20656"/>
    </source>
</evidence>
<dbReference type="PIRSF" id="PIRSF001363">
    <property type="entry name" value="Malate_synth"/>
    <property type="match status" value="1"/>
</dbReference>
<comment type="similarity">
    <text evidence="1">Belongs to the malate synthase family.</text>
</comment>
<name>A0ABN2TFN3_9MICO</name>
<evidence type="ECO:0000313" key="10">
    <source>
        <dbReference type="EMBL" id="GAA2007319.1"/>
    </source>
</evidence>
<dbReference type="PANTHER" id="PTHR42902">
    <property type="entry name" value="MALATE SYNTHASE"/>
    <property type="match status" value="1"/>
</dbReference>
<dbReference type="RefSeq" id="WP_344308773.1">
    <property type="nucleotide sequence ID" value="NZ_BAAANO010000015.1"/>
</dbReference>
<keyword evidence="11" id="KW-1185">Reference proteome</keyword>
<dbReference type="EC" id="2.3.3.9" evidence="2"/>
<evidence type="ECO:0000256" key="3">
    <source>
        <dbReference type="ARBA" id="ARBA00022435"/>
    </source>
</evidence>
<dbReference type="SUPFAM" id="SSF51645">
    <property type="entry name" value="Malate synthase G"/>
    <property type="match status" value="1"/>
</dbReference>
<evidence type="ECO:0000256" key="1">
    <source>
        <dbReference type="ARBA" id="ARBA00006394"/>
    </source>
</evidence>
<sequence>MSHMKITGPVQPGYESVLTVDALNFVAALHERFHLKRKEVLAAREARRAAIDHGRFPAFKVDTRAIREDTAWKVAGAAGAPGLENRRVEITGPVAARTAIHALNSEANVWIADLEDALSPTWDNVVTGIANLRAAVRGELEHFAVNPDGTGRHFAVTNPTPPTIVVRPRGLHLPERHLVWVEDNGAEHTASGALVDFGLHFFHNARELVDRGRGPYFSLNKLEAAREARLWNEVFVFAQEFLGMPLGTIRATVLVETITAAFQMEEILWELREHCAGLGVGRWDYLFSIIKNFRNHPDFVTPDRSAVTMTVPFMHAYTELLLRTCHKRGAHAIGGMSSLVPDRTVAALAEQAFAEVAADKEREARAGFDGSWVAHPDLIPFARAAFDAVLGEKPHQLDVLREDVDDAVRAQDLLDLAGIGGAEAVVTEAGLRTNIRVCLTYLNAWLDGTGALVVDDRMEDASTAEISRSQVWQWIRNGVTLDNGRTVTRTLVERFMAEELALIERHPADHYCDAVEVFRQSTLEDDLPDFLTTLAYERYLVDRAARRAGSMGLGALLVA</sequence>
<dbReference type="Proteomes" id="UP001500755">
    <property type="component" value="Unassembled WGS sequence"/>
</dbReference>
<dbReference type="InterPro" id="IPR011076">
    <property type="entry name" value="Malate_synth_sf"/>
</dbReference>
<proteinExistence type="inferred from homology"/>
<organism evidence="10 11">
    <name type="scientific">Brevibacterium samyangense</name>
    <dbReference type="NCBI Taxonomy" id="366888"/>
    <lineage>
        <taxon>Bacteria</taxon>
        <taxon>Bacillati</taxon>
        <taxon>Actinomycetota</taxon>
        <taxon>Actinomycetes</taxon>
        <taxon>Micrococcales</taxon>
        <taxon>Brevibacteriaceae</taxon>
        <taxon>Brevibacterium</taxon>
    </lineage>
</organism>
<dbReference type="Gene3D" id="1.20.1220.12">
    <property type="entry name" value="Malate synthase, domain III"/>
    <property type="match status" value="1"/>
</dbReference>
<dbReference type="NCBIfam" id="TIGR01344">
    <property type="entry name" value="malate_syn_A"/>
    <property type="match status" value="1"/>
</dbReference>
<reference evidence="10 11" key="1">
    <citation type="journal article" date="2019" name="Int. J. Syst. Evol. Microbiol.">
        <title>The Global Catalogue of Microorganisms (GCM) 10K type strain sequencing project: providing services to taxonomists for standard genome sequencing and annotation.</title>
        <authorList>
            <consortium name="The Broad Institute Genomics Platform"/>
            <consortium name="The Broad Institute Genome Sequencing Center for Infectious Disease"/>
            <person name="Wu L."/>
            <person name="Ma J."/>
        </authorList>
    </citation>
    <scope>NUCLEOTIDE SEQUENCE [LARGE SCALE GENOMIC DNA]</scope>
    <source>
        <strain evidence="10 11">JCM 14546</strain>
    </source>
</reference>
<comment type="caution">
    <text evidence="10">The sequence shown here is derived from an EMBL/GenBank/DDBJ whole genome shotgun (WGS) entry which is preliminary data.</text>
</comment>
<keyword evidence="5" id="KW-0808">Transferase</keyword>
<evidence type="ECO:0000259" key="9">
    <source>
        <dbReference type="Pfam" id="PF20659"/>
    </source>
</evidence>
<comment type="catalytic activity">
    <reaction evidence="6">
        <text>glyoxylate + acetyl-CoA + H2O = (S)-malate + CoA + H(+)</text>
        <dbReference type="Rhea" id="RHEA:18181"/>
        <dbReference type="ChEBI" id="CHEBI:15377"/>
        <dbReference type="ChEBI" id="CHEBI:15378"/>
        <dbReference type="ChEBI" id="CHEBI:15589"/>
        <dbReference type="ChEBI" id="CHEBI:36655"/>
        <dbReference type="ChEBI" id="CHEBI:57287"/>
        <dbReference type="ChEBI" id="CHEBI:57288"/>
        <dbReference type="EC" id="2.3.3.9"/>
    </reaction>
</comment>